<comment type="caution">
    <text evidence="3">The sequence shown here is derived from an EMBL/GenBank/DDBJ whole genome shotgun (WGS) entry which is preliminary data.</text>
</comment>
<sequence>MKRLVQKYGPTFLLELLSIVIAILLALAINQWANERTVLENNHWLLNDMYTDVEQELTELNQTIAQIEQQNADLSQYIADIEADPDTPERPLGRYLSFDRSVFWDLIVSRADLSLLEKDYPDLIRAVYSLQTLEDAVREHFTLMRKHMFTVCPAGHQNRLACLNNELDMNQFLIRLLELNKQAYQDFQAEYQRYQTH</sequence>
<reference evidence="3 4" key="1">
    <citation type="submission" date="2021-10" db="EMBL/GenBank/DDBJ databases">
        <title>Draft genome of Aestuariibacter halophilus JC2043.</title>
        <authorList>
            <person name="Emsley S.A."/>
            <person name="Pfannmuller K.M."/>
            <person name="Ushijima B."/>
            <person name="Saw J.H."/>
            <person name="Videau P."/>
        </authorList>
    </citation>
    <scope>NUCLEOTIDE SEQUENCE [LARGE SCALE GENOMIC DNA]</scope>
    <source>
        <strain evidence="3 4">JC2043</strain>
    </source>
</reference>
<dbReference type="Proteomes" id="UP001520878">
    <property type="component" value="Unassembled WGS sequence"/>
</dbReference>
<name>A0ABS8GB43_9ALTE</name>
<evidence type="ECO:0000313" key="4">
    <source>
        <dbReference type="Proteomes" id="UP001520878"/>
    </source>
</evidence>
<evidence type="ECO:0000256" key="1">
    <source>
        <dbReference type="SAM" id="Coils"/>
    </source>
</evidence>
<evidence type="ECO:0000256" key="2">
    <source>
        <dbReference type="SAM" id="Phobius"/>
    </source>
</evidence>
<accession>A0ABS8GB43</accession>
<keyword evidence="4" id="KW-1185">Reference proteome</keyword>
<organism evidence="3 4">
    <name type="scientific">Fluctibacter halophilus</name>
    <dbReference type="NCBI Taxonomy" id="226011"/>
    <lineage>
        <taxon>Bacteria</taxon>
        <taxon>Pseudomonadati</taxon>
        <taxon>Pseudomonadota</taxon>
        <taxon>Gammaproteobacteria</taxon>
        <taxon>Alteromonadales</taxon>
        <taxon>Alteromonadaceae</taxon>
        <taxon>Fluctibacter</taxon>
    </lineage>
</organism>
<dbReference type="EMBL" id="JAJEWP010000006">
    <property type="protein sequence ID" value="MCC2617795.1"/>
    <property type="molecule type" value="Genomic_DNA"/>
</dbReference>
<feature type="transmembrane region" description="Helical" evidence="2">
    <location>
        <begin position="12"/>
        <end position="33"/>
    </location>
</feature>
<keyword evidence="2" id="KW-0472">Membrane</keyword>
<evidence type="ECO:0000313" key="3">
    <source>
        <dbReference type="EMBL" id="MCC2617795.1"/>
    </source>
</evidence>
<keyword evidence="1" id="KW-0175">Coiled coil</keyword>
<protein>
    <submittedName>
        <fullName evidence="3">Uncharacterized protein</fullName>
    </submittedName>
</protein>
<feature type="coiled-coil region" evidence="1">
    <location>
        <begin position="50"/>
        <end position="84"/>
    </location>
</feature>
<keyword evidence="2" id="KW-0812">Transmembrane</keyword>
<gene>
    <name evidence="3" type="ORF">LJ739_16205</name>
</gene>
<proteinExistence type="predicted"/>
<dbReference type="RefSeq" id="WP_229162186.1">
    <property type="nucleotide sequence ID" value="NZ_JAJEWP010000006.1"/>
</dbReference>
<keyword evidence="2" id="KW-1133">Transmembrane helix</keyword>